<dbReference type="Proteomes" id="UP000285301">
    <property type="component" value="Unassembled WGS sequence"/>
</dbReference>
<evidence type="ECO:0000256" key="2">
    <source>
        <dbReference type="ARBA" id="ARBA00022148"/>
    </source>
</evidence>
<evidence type="ECO:0000313" key="13">
    <source>
        <dbReference type="Proteomes" id="UP000285301"/>
    </source>
</evidence>
<evidence type="ECO:0000256" key="10">
    <source>
        <dbReference type="ARBA" id="ARBA00048679"/>
    </source>
</evidence>
<feature type="domain" description="Protein kinase" evidence="11">
    <location>
        <begin position="12"/>
        <end position="154"/>
    </location>
</feature>
<evidence type="ECO:0000259" key="11">
    <source>
        <dbReference type="PROSITE" id="PS50011"/>
    </source>
</evidence>
<dbReference type="PROSITE" id="PS50011">
    <property type="entry name" value="PROTEIN_KINASE_DOM"/>
    <property type="match status" value="1"/>
</dbReference>
<dbReference type="Gene3D" id="1.10.510.10">
    <property type="entry name" value="Transferase(Phosphotransferase) domain 1"/>
    <property type="match status" value="1"/>
</dbReference>
<dbReference type="EC" id="2.7.11.1" evidence="1"/>
<keyword evidence="5" id="KW-0547">Nucleotide-binding</keyword>
<dbReference type="GO" id="GO:0035556">
    <property type="term" value="P:intracellular signal transduction"/>
    <property type="evidence" value="ECO:0007669"/>
    <property type="project" value="TreeGrafter"/>
</dbReference>
<dbReference type="GO" id="GO:0004674">
    <property type="term" value="F:protein serine/threonine kinase activity"/>
    <property type="evidence" value="ECO:0007669"/>
    <property type="project" value="UniProtKB-KW"/>
</dbReference>
<dbReference type="Pfam" id="PF00069">
    <property type="entry name" value="Pkinase"/>
    <property type="match status" value="1"/>
</dbReference>
<keyword evidence="4" id="KW-0808">Transferase</keyword>
<evidence type="ECO:0000256" key="8">
    <source>
        <dbReference type="ARBA" id="ARBA00033099"/>
    </source>
</evidence>
<evidence type="ECO:0000256" key="1">
    <source>
        <dbReference type="ARBA" id="ARBA00012513"/>
    </source>
</evidence>
<dbReference type="InterPro" id="IPR050236">
    <property type="entry name" value="Ser_Thr_kinase_AGC"/>
</dbReference>
<evidence type="ECO:0000256" key="3">
    <source>
        <dbReference type="ARBA" id="ARBA00022527"/>
    </source>
</evidence>
<evidence type="ECO:0000256" key="9">
    <source>
        <dbReference type="ARBA" id="ARBA00047899"/>
    </source>
</evidence>
<comment type="catalytic activity">
    <reaction evidence="10">
        <text>L-seryl-[protein] + ATP = O-phospho-L-seryl-[protein] + ADP + H(+)</text>
        <dbReference type="Rhea" id="RHEA:17989"/>
        <dbReference type="Rhea" id="RHEA-COMP:9863"/>
        <dbReference type="Rhea" id="RHEA-COMP:11604"/>
        <dbReference type="ChEBI" id="CHEBI:15378"/>
        <dbReference type="ChEBI" id="CHEBI:29999"/>
        <dbReference type="ChEBI" id="CHEBI:30616"/>
        <dbReference type="ChEBI" id="CHEBI:83421"/>
        <dbReference type="ChEBI" id="CHEBI:456216"/>
        <dbReference type="EC" id="2.7.11.1"/>
    </reaction>
</comment>
<keyword evidence="3" id="KW-0723">Serine/threonine-protein kinase</keyword>
<gene>
    <name evidence="12" type="ORF">B4U79_10618</name>
</gene>
<dbReference type="GO" id="GO:0005524">
    <property type="term" value="F:ATP binding"/>
    <property type="evidence" value="ECO:0007669"/>
    <property type="project" value="UniProtKB-KW"/>
</dbReference>
<dbReference type="STRING" id="1965070.A0A3S3QI17"/>
<dbReference type="OrthoDB" id="193931at2759"/>
<organism evidence="12 13">
    <name type="scientific">Dinothrombium tinctorium</name>
    <dbReference type="NCBI Taxonomy" id="1965070"/>
    <lineage>
        <taxon>Eukaryota</taxon>
        <taxon>Metazoa</taxon>
        <taxon>Ecdysozoa</taxon>
        <taxon>Arthropoda</taxon>
        <taxon>Chelicerata</taxon>
        <taxon>Arachnida</taxon>
        <taxon>Acari</taxon>
        <taxon>Acariformes</taxon>
        <taxon>Trombidiformes</taxon>
        <taxon>Prostigmata</taxon>
        <taxon>Anystina</taxon>
        <taxon>Parasitengona</taxon>
        <taxon>Trombidioidea</taxon>
        <taxon>Trombidiidae</taxon>
        <taxon>Dinothrombium</taxon>
    </lineage>
</organism>
<keyword evidence="7" id="KW-0067">ATP-binding</keyword>
<proteinExistence type="predicted"/>
<sequence length="154" mass="17568">MDLKLVSPIRFKEKNQELGSGSFGSVFPCKAKSDLRDLCLKCPHHGEDLTSEMEFNLLIGPHKYVCQMEYFINSLKGVFLIFERYSSSLSSYFAKLGRIDERQARLIFAQTHLALAYVYSLGYVHHDVNPDNILITTSGNVKLADFNLLIKMQK</sequence>
<keyword evidence="6 12" id="KW-0418">Kinase</keyword>
<comment type="caution">
    <text evidence="12">The sequence shown here is derived from an EMBL/GenBank/DDBJ whole genome shotgun (WGS) entry which is preliminary data.</text>
</comment>
<dbReference type="SMART" id="SM00220">
    <property type="entry name" value="S_TKc"/>
    <property type="match status" value="1"/>
</dbReference>
<dbReference type="PANTHER" id="PTHR24356:SF1">
    <property type="entry name" value="SERINE_THREONINE-PROTEIN KINASE GREATWALL"/>
    <property type="match status" value="1"/>
</dbReference>
<keyword evidence="13" id="KW-1185">Reference proteome</keyword>
<dbReference type="PANTHER" id="PTHR24356">
    <property type="entry name" value="SERINE/THREONINE-PROTEIN KINASE"/>
    <property type="match status" value="1"/>
</dbReference>
<dbReference type="EMBL" id="NCKU01002663">
    <property type="protein sequence ID" value="RWS09070.1"/>
    <property type="molecule type" value="Genomic_DNA"/>
</dbReference>
<accession>A0A3S3QI17</accession>
<evidence type="ECO:0000256" key="5">
    <source>
        <dbReference type="ARBA" id="ARBA00022741"/>
    </source>
</evidence>
<protein>
    <recommendedName>
        <fullName evidence="2">Serine/threonine-protein kinase greatwall</fullName>
        <ecNumber evidence="1">2.7.11.1</ecNumber>
    </recommendedName>
    <alternativeName>
        <fullName evidence="8">Microtubule-associated serine/threonine-protein kinase-like</fullName>
    </alternativeName>
</protein>
<dbReference type="SUPFAM" id="SSF56112">
    <property type="entry name" value="Protein kinase-like (PK-like)"/>
    <property type="match status" value="1"/>
</dbReference>
<dbReference type="InterPro" id="IPR000719">
    <property type="entry name" value="Prot_kinase_dom"/>
</dbReference>
<reference evidence="12 13" key="1">
    <citation type="journal article" date="2018" name="Gigascience">
        <title>Genomes of trombidid mites reveal novel predicted allergens and laterally-transferred genes associated with secondary metabolism.</title>
        <authorList>
            <person name="Dong X."/>
            <person name="Chaisiri K."/>
            <person name="Xia D."/>
            <person name="Armstrong S.D."/>
            <person name="Fang Y."/>
            <person name="Donnelly M.J."/>
            <person name="Kadowaki T."/>
            <person name="McGarry J.W."/>
            <person name="Darby A.C."/>
            <person name="Makepeace B.L."/>
        </authorList>
    </citation>
    <scope>NUCLEOTIDE SEQUENCE [LARGE SCALE GENOMIC DNA]</scope>
    <source>
        <strain evidence="12">UoL-WK</strain>
    </source>
</reference>
<evidence type="ECO:0000256" key="6">
    <source>
        <dbReference type="ARBA" id="ARBA00022777"/>
    </source>
</evidence>
<evidence type="ECO:0000256" key="4">
    <source>
        <dbReference type="ARBA" id="ARBA00022679"/>
    </source>
</evidence>
<comment type="catalytic activity">
    <reaction evidence="9">
        <text>L-threonyl-[protein] + ATP = O-phospho-L-threonyl-[protein] + ADP + H(+)</text>
        <dbReference type="Rhea" id="RHEA:46608"/>
        <dbReference type="Rhea" id="RHEA-COMP:11060"/>
        <dbReference type="Rhea" id="RHEA-COMP:11605"/>
        <dbReference type="ChEBI" id="CHEBI:15378"/>
        <dbReference type="ChEBI" id="CHEBI:30013"/>
        <dbReference type="ChEBI" id="CHEBI:30616"/>
        <dbReference type="ChEBI" id="CHEBI:61977"/>
        <dbReference type="ChEBI" id="CHEBI:456216"/>
        <dbReference type="EC" id="2.7.11.1"/>
    </reaction>
</comment>
<feature type="non-terminal residue" evidence="12">
    <location>
        <position position="154"/>
    </location>
</feature>
<evidence type="ECO:0000313" key="12">
    <source>
        <dbReference type="EMBL" id="RWS09070.1"/>
    </source>
</evidence>
<dbReference type="AlphaFoldDB" id="A0A3S3QI17"/>
<dbReference type="InterPro" id="IPR011009">
    <property type="entry name" value="Kinase-like_dom_sf"/>
</dbReference>
<name>A0A3S3QI17_9ACAR</name>
<evidence type="ECO:0000256" key="7">
    <source>
        <dbReference type="ARBA" id="ARBA00022840"/>
    </source>
</evidence>